<protein>
    <recommendedName>
        <fullName evidence="3">AB hydrolase-1 domain-containing protein</fullName>
    </recommendedName>
</protein>
<proteinExistence type="predicted"/>
<dbReference type="PANTHER" id="PTHR42103:SF2">
    <property type="entry name" value="AB HYDROLASE-1 DOMAIN-CONTAINING PROTEIN"/>
    <property type="match status" value="1"/>
</dbReference>
<dbReference type="RefSeq" id="XP_056493355.1">
    <property type="nucleotide sequence ID" value="XM_056627560.1"/>
</dbReference>
<gene>
    <name evidence="1" type="ORF">N7509_002923</name>
</gene>
<dbReference type="EMBL" id="JAPZBU010000004">
    <property type="protein sequence ID" value="KAJ5409040.1"/>
    <property type="molecule type" value="Genomic_DNA"/>
</dbReference>
<dbReference type="GeneID" id="81366540"/>
<dbReference type="PANTHER" id="PTHR42103">
    <property type="entry name" value="ALPHA/BETA-HYDROLASES SUPERFAMILY PROTEIN"/>
    <property type="match status" value="1"/>
</dbReference>
<name>A0A9W9W9P8_9EURO</name>
<dbReference type="SUPFAM" id="SSF53474">
    <property type="entry name" value="alpha/beta-Hydrolases"/>
    <property type="match status" value="1"/>
</dbReference>
<evidence type="ECO:0008006" key="3">
    <source>
        <dbReference type="Google" id="ProtNLM"/>
    </source>
</evidence>
<comment type="caution">
    <text evidence="1">The sequence shown here is derived from an EMBL/GenBank/DDBJ whole genome shotgun (WGS) entry which is preliminary data.</text>
</comment>
<reference evidence="1" key="2">
    <citation type="journal article" date="2023" name="IMA Fungus">
        <title>Comparative genomic study of the Penicillium genus elucidates a diverse pangenome and 15 lateral gene transfer events.</title>
        <authorList>
            <person name="Petersen C."/>
            <person name="Sorensen T."/>
            <person name="Nielsen M.R."/>
            <person name="Sondergaard T.E."/>
            <person name="Sorensen J.L."/>
            <person name="Fitzpatrick D.A."/>
            <person name="Frisvad J.C."/>
            <person name="Nielsen K.L."/>
        </authorList>
    </citation>
    <scope>NUCLEOTIDE SEQUENCE</scope>
    <source>
        <strain evidence="1">IBT 29677</strain>
    </source>
</reference>
<dbReference type="Proteomes" id="UP001147747">
    <property type="component" value="Unassembled WGS sequence"/>
</dbReference>
<dbReference type="GO" id="GO:0072330">
    <property type="term" value="P:monocarboxylic acid biosynthetic process"/>
    <property type="evidence" value="ECO:0007669"/>
    <property type="project" value="UniProtKB-ARBA"/>
</dbReference>
<dbReference type="InterPro" id="IPR029058">
    <property type="entry name" value="AB_hydrolase_fold"/>
</dbReference>
<evidence type="ECO:0000313" key="2">
    <source>
        <dbReference type="Proteomes" id="UP001147747"/>
    </source>
</evidence>
<dbReference type="GO" id="GO:0017000">
    <property type="term" value="P:antibiotic biosynthetic process"/>
    <property type="evidence" value="ECO:0007669"/>
    <property type="project" value="UniProtKB-ARBA"/>
</dbReference>
<dbReference type="OrthoDB" id="10260961at2759"/>
<dbReference type="AlphaFoldDB" id="A0A9W9W9P8"/>
<dbReference type="Gene3D" id="3.40.50.1820">
    <property type="entry name" value="alpha/beta hydrolase"/>
    <property type="match status" value="1"/>
</dbReference>
<accession>A0A9W9W9P8</accession>
<keyword evidence="2" id="KW-1185">Reference proteome</keyword>
<organism evidence="1 2">
    <name type="scientific">Penicillium cosmopolitanum</name>
    <dbReference type="NCBI Taxonomy" id="1131564"/>
    <lineage>
        <taxon>Eukaryota</taxon>
        <taxon>Fungi</taxon>
        <taxon>Dikarya</taxon>
        <taxon>Ascomycota</taxon>
        <taxon>Pezizomycotina</taxon>
        <taxon>Eurotiomycetes</taxon>
        <taxon>Eurotiomycetidae</taxon>
        <taxon>Eurotiales</taxon>
        <taxon>Aspergillaceae</taxon>
        <taxon>Penicillium</taxon>
    </lineage>
</organism>
<sequence length="363" mass="39420">MDLPAPTFSFSIPSIHDEVNLECRVYLPDELQNIQLESASSSSTPPTPTPVTSRWKPRGAIIAHPYTRLGGCYDDPVVSFVGGELLQAGYVVGTFNFRGAGGSEGHTSWTAKSELEDYVSFYGFMLVYLQQLKNALISGNLAGQTPDSSALPGESDSGIQLILGGYSFGSLIASHAPDVDVILELFRPSSSRVNKICRVARMIAVLSASTQHLYPSNPDVLVGPDTDTDTGTADDFQPRASPLISIAYLLVSPLLPPVSHFLTCFSTLSLNVGWGVGPLRLVQTRPDHQLSKHSSLALYGDGDTFTSAPKLQRWSAEIARVPQSRFQSGEIGGAGHFWREDGVEARARNRLREWLKLIESDQI</sequence>
<evidence type="ECO:0000313" key="1">
    <source>
        <dbReference type="EMBL" id="KAJ5409040.1"/>
    </source>
</evidence>
<reference evidence="1" key="1">
    <citation type="submission" date="2022-12" db="EMBL/GenBank/DDBJ databases">
        <authorList>
            <person name="Petersen C."/>
        </authorList>
    </citation>
    <scope>NUCLEOTIDE SEQUENCE</scope>
    <source>
        <strain evidence="1">IBT 29677</strain>
    </source>
</reference>